<proteinExistence type="predicted"/>
<dbReference type="InterPro" id="IPR013783">
    <property type="entry name" value="Ig-like_fold"/>
</dbReference>
<evidence type="ECO:0000256" key="2">
    <source>
        <dbReference type="SAM" id="SignalP"/>
    </source>
</evidence>
<dbReference type="InterPro" id="IPR003599">
    <property type="entry name" value="Ig_sub"/>
</dbReference>
<dbReference type="PANTHER" id="PTHR11422:SF3">
    <property type="entry name" value="G6F-LIKE PROTEIN"/>
    <property type="match status" value="1"/>
</dbReference>
<dbReference type="GO" id="GO:1990782">
    <property type="term" value="F:protein tyrosine kinase binding"/>
    <property type="evidence" value="ECO:0007669"/>
    <property type="project" value="TreeGrafter"/>
</dbReference>
<dbReference type="GO" id="GO:0035723">
    <property type="term" value="P:interleukin-15-mediated signaling pathway"/>
    <property type="evidence" value="ECO:0007669"/>
    <property type="project" value="TreeGrafter"/>
</dbReference>
<keyword evidence="5" id="KW-1185">Reference proteome</keyword>
<dbReference type="GO" id="GO:0045121">
    <property type="term" value="C:membrane raft"/>
    <property type="evidence" value="ECO:0007669"/>
    <property type="project" value="TreeGrafter"/>
</dbReference>
<dbReference type="GO" id="GO:0042289">
    <property type="term" value="F:MHC class II protein binding"/>
    <property type="evidence" value="ECO:0007669"/>
    <property type="project" value="TreeGrafter"/>
</dbReference>
<feature type="domain" description="Ig-like" evidence="3">
    <location>
        <begin position="31"/>
        <end position="124"/>
    </location>
</feature>
<dbReference type="Proteomes" id="UP001153269">
    <property type="component" value="Unassembled WGS sequence"/>
</dbReference>
<evidence type="ECO:0000256" key="1">
    <source>
        <dbReference type="SAM" id="Phobius"/>
    </source>
</evidence>
<keyword evidence="2" id="KW-0732">Signal</keyword>
<keyword evidence="1" id="KW-0812">Transmembrane</keyword>
<gene>
    <name evidence="4" type="ORF">PLEPLA_LOCUS44064</name>
</gene>
<evidence type="ECO:0000259" key="3">
    <source>
        <dbReference type="PROSITE" id="PS50835"/>
    </source>
</evidence>
<feature type="domain" description="Ig-like" evidence="3">
    <location>
        <begin position="338"/>
        <end position="427"/>
    </location>
</feature>
<organism evidence="4 5">
    <name type="scientific">Pleuronectes platessa</name>
    <name type="common">European plaice</name>
    <dbReference type="NCBI Taxonomy" id="8262"/>
    <lineage>
        <taxon>Eukaryota</taxon>
        <taxon>Metazoa</taxon>
        <taxon>Chordata</taxon>
        <taxon>Craniata</taxon>
        <taxon>Vertebrata</taxon>
        <taxon>Euteleostomi</taxon>
        <taxon>Actinopterygii</taxon>
        <taxon>Neopterygii</taxon>
        <taxon>Teleostei</taxon>
        <taxon>Neoteleostei</taxon>
        <taxon>Acanthomorphata</taxon>
        <taxon>Carangaria</taxon>
        <taxon>Pleuronectiformes</taxon>
        <taxon>Pleuronectoidei</taxon>
        <taxon>Pleuronectidae</taxon>
        <taxon>Pleuronectes</taxon>
    </lineage>
</organism>
<dbReference type="AlphaFoldDB" id="A0A9N7VXX3"/>
<keyword evidence="1" id="KW-1133">Transmembrane helix</keyword>
<dbReference type="SMART" id="SM00409">
    <property type="entry name" value="IG"/>
    <property type="match status" value="4"/>
</dbReference>
<dbReference type="PROSITE" id="PS50835">
    <property type="entry name" value="IG_LIKE"/>
    <property type="match status" value="2"/>
</dbReference>
<comment type="caution">
    <text evidence="4">The sequence shown here is derived from an EMBL/GenBank/DDBJ whole genome shotgun (WGS) entry which is preliminary data.</text>
</comment>
<dbReference type="SUPFAM" id="SSF48726">
    <property type="entry name" value="Immunoglobulin"/>
    <property type="match status" value="1"/>
</dbReference>
<protein>
    <recommendedName>
        <fullName evidence="3">Ig-like domain-containing protein</fullName>
    </recommendedName>
</protein>
<dbReference type="GO" id="GO:0042110">
    <property type="term" value="P:T cell activation"/>
    <property type="evidence" value="ECO:0007669"/>
    <property type="project" value="TreeGrafter"/>
</dbReference>
<dbReference type="InterPro" id="IPR036179">
    <property type="entry name" value="Ig-like_dom_sf"/>
</dbReference>
<reference evidence="4" key="1">
    <citation type="submission" date="2020-03" db="EMBL/GenBank/DDBJ databases">
        <authorList>
            <person name="Weist P."/>
        </authorList>
    </citation>
    <scope>NUCLEOTIDE SEQUENCE</scope>
</reference>
<dbReference type="EMBL" id="CADEAL010004292">
    <property type="protein sequence ID" value="CAB1456280.1"/>
    <property type="molecule type" value="Genomic_DNA"/>
</dbReference>
<dbReference type="Gene3D" id="2.60.40.10">
    <property type="entry name" value="Immunoglobulins"/>
    <property type="match status" value="2"/>
</dbReference>
<accession>A0A9N7VXX3</accession>
<evidence type="ECO:0000313" key="4">
    <source>
        <dbReference type="EMBL" id="CAB1456280.1"/>
    </source>
</evidence>
<dbReference type="InterPro" id="IPR007110">
    <property type="entry name" value="Ig-like_dom"/>
</dbReference>
<dbReference type="GO" id="GO:0009897">
    <property type="term" value="C:external side of plasma membrane"/>
    <property type="evidence" value="ECO:0007669"/>
    <property type="project" value="TreeGrafter"/>
</dbReference>
<dbReference type="GO" id="GO:0070374">
    <property type="term" value="P:positive regulation of ERK1 and ERK2 cascade"/>
    <property type="evidence" value="ECO:0007669"/>
    <property type="project" value="TreeGrafter"/>
</dbReference>
<feature type="chain" id="PRO_5040384765" description="Ig-like domain-containing protein" evidence="2">
    <location>
        <begin position="22"/>
        <end position="529"/>
    </location>
</feature>
<keyword evidence="1" id="KW-0472">Membrane</keyword>
<feature type="signal peptide" evidence="2">
    <location>
        <begin position="1"/>
        <end position="21"/>
    </location>
</feature>
<evidence type="ECO:0000313" key="5">
    <source>
        <dbReference type="Proteomes" id="UP001153269"/>
    </source>
</evidence>
<dbReference type="PANTHER" id="PTHR11422">
    <property type="entry name" value="T-CELL SURFACE GLYCOPROTEIN CD4"/>
    <property type="match status" value="1"/>
</dbReference>
<feature type="transmembrane region" description="Helical" evidence="1">
    <location>
        <begin position="441"/>
        <end position="464"/>
    </location>
</feature>
<sequence length="529" mass="58688">MESGFLTFILVSSFAVHSSRSSTDWDDVVVAREGSSTTLVCTYPTLRSPFTLNWMVKSLGAEEWKLVRTASEGKKFSGSASKPSMRWTDPNFQDTGVFSLSFFPTMEDRGLYSCMIRQQEKKLKERIILLAILTVTVLPSPIIPVHSTLRMNARVTPEMAVDKITWTSPDGITIKSEKTTNKETEAKLPLVQYTDNGVYVCTVHPWGKSSSPIFPFSVNVTITADKEASFTDIVHAEQLFTVTLVQTPMILKCPGGKGDLVKLQWKPTDRRNSGMKAVLLYDRWRGTTTSPQPSPRVELAGPPYNAEAGSFALRLTPELNDGGLYICEVHLNDKISIQSTTVTVMKVKTKRSSSKLELICLYSERSQVQTVQWKHQNPNRRLQMSTSSLGQITTTVPLPITPDTAGTYTCTLTLNNGQTILATQAVTLPPEEPVGVTAPSMLPSLAALLLLVPLVAAAVGVLLWRQKQISHRDIEYSLSVQSGEAENIYENPDDVRQQGPALDSVYMDLKPRGEDDVYKELERYEQCQS</sequence>
<name>A0A9N7VXX3_PLEPL</name>